<evidence type="ECO:0000313" key="2">
    <source>
        <dbReference type="Proteomes" id="UP000505355"/>
    </source>
</evidence>
<gene>
    <name evidence="1" type="ORF">HQ865_04195</name>
</gene>
<organism evidence="1 2">
    <name type="scientific">Mucilaginibacter mali</name>
    <dbReference type="NCBI Taxonomy" id="2740462"/>
    <lineage>
        <taxon>Bacteria</taxon>
        <taxon>Pseudomonadati</taxon>
        <taxon>Bacteroidota</taxon>
        <taxon>Sphingobacteriia</taxon>
        <taxon>Sphingobacteriales</taxon>
        <taxon>Sphingobacteriaceae</taxon>
        <taxon>Mucilaginibacter</taxon>
    </lineage>
</organism>
<sequence length="157" mass="18198">MVNSVLQKTFKLSFLLLPGLLLYSFKTDPDAQQLLSWSNRLLTRVYDPSNEVKLKKWELNLTDGYFLRLRKTYQNGKQEYYSCQLHAFNDLDYIGTTASGLIRITTKADDIIVQTYNDRKGDVDSMATSLTIPVKNMEPEQVDSLRNALLYFKTQRL</sequence>
<dbReference type="KEGG" id="mmab:HQ865_04195"/>
<dbReference type="EMBL" id="CP054139">
    <property type="protein sequence ID" value="QKJ28986.1"/>
    <property type="molecule type" value="Genomic_DNA"/>
</dbReference>
<keyword evidence="2" id="KW-1185">Reference proteome</keyword>
<dbReference type="AlphaFoldDB" id="A0A7D4PZL4"/>
<proteinExistence type="predicted"/>
<dbReference type="Proteomes" id="UP000505355">
    <property type="component" value="Chromosome"/>
</dbReference>
<accession>A0A7D4PZL4</accession>
<name>A0A7D4PZL4_9SPHI</name>
<evidence type="ECO:0000313" key="1">
    <source>
        <dbReference type="EMBL" id="QKJ28986.1"/>
    </source>
</evidence>
<dbReference type="RefSeq" id="WP_173413684.1">
    <property type="nucleotide sequence ID" value="NZ_CP054139.1"/>
</dbReference>
<protein>
    <submittedName>
        <fullName evidence="1">Uncharacterized protein</fullName>
    </submittedName>
</protein>
<reference evidence="1 2" key="1">
    <citation type="submission" date="2020-05" db="EMBL/GenBank/DDBJ databases">
        <title>Mucilaginibacter mali sp. nov.</title>
        <authorList>
            <person name="Kim H.S."/>
            <person name="Lee K.C."/>
            <person name="Suh M.K."/>
            <person name="Kim J.-S."/>
            <person name="Han K.-I."/>
            <person name="Eom M.K."/>
            <person name="Shin Y.K."/>
            <person name="Lee J.-S."/>
        </authorList>
    </citation>
    <scope>NUCLEOTIDE SEQUENCE [LARGE SCALE GENOMIC DNA]</scope>
    <source>
        <strain evidence="1 2">G2-14</strain>
    </source>
</reference>